<dbReference type="PROSITE" id="PS00211">
    <property type="entry name" value="ABC_TRANSPORTER_1"/>
    <property type="match status" value="2"/>
</dbReference>
<comment type="subcellular location">
    <subcellularLocation>
        <location evidence="1">Membrane</location>
        <topology evidence="1">Multi-pass membrane protein</topology>
    </subcellularLocation>
</comment>
<keyword evidence="4 10" id="KW-0812">Transmembrane</keyword>
<dbReference type="PANTHER" id="PTHR43553">
    <property type="entry name" value="HEAVY METAL TRANSPORTER"/>
    <property type="match status" value="1"/>
</dbReference>
<feature type="domain" description="ABC transporter" evidence="11">
    <location>
        <begin position="31"/>
        <end position="277"/>
    </location>
</feature>
<dbReference type="GO" id="GO:0005524">
    <property type="term" value="F:ATP binding"/>
    <property type="evidence" value="ECO:0007669"/>
    <property type="project" value="UniProtKB-KW"/>
</dbReference>
<comment type="caution">
    <text evidence="12">The sequence shown here is derived from an EMBL/GenBank/DDBJ whole genome shotgun (WGS) entry which is preliminary data.</text>
</comment>
<keyword evidence="6 12" id="KW-0067">ATP-binding</keyword>
<dbReference type="SMART" id="SM00382">
    <property type="entry name" value="AAA"/>
    <property type="match status" value="2"/>
</dbReference>
<dbReference type="InterPro" id="IPR017871">
    <property type="entry name" value="ABC_transporter-like_CS"/>
</dbReference>
<dbReference type="InterPro" id="IPR050095">
    <property type="entry name" value="ECF_ABC_transporter_ATP-bd"/>
</dbReference>
<dbReference type="PANTHER" id="PTHR43553:SF24">
    <property type="entry name" value="ENERGY-COUPLING FACTOR TRANSPORTER ATP-BINDING PROTEIN ECFA1"/>
    <property type="match status" value="1"/>
</dbReference>
<dbReference type="CDD" id="cd16914">
    <property type="entry name" value="EcfT"/>
    <property type="match status" value="1"/>
</dbReference>
<evidence type="ECO:0000256" key="5">
    <source>
        <dbReference type="ARBA" id="ARBA00022741"/>
    </source>
</evidence>
<organism evidence="12 13">
    <name type="scientific">Bifidobacterium santillanense</name>
    <dbReference type="NCBI Taxonomy" id="2809028"/>
    <lineage>
        <taxon>Bacteria</taxon>
        <taxon>Bacillati</taxon>
        <taxon>Actinomycetota</taxon>
        <taxon>Actinomycetes</taxon>
        <taxon>Bifidobacteriales</taxon>
        <taxon>Bifidobacteriaceae</taxon>
        <taxon>Bifidobacterium</taxon>
    </lineage>
</organism>
<feature type="transmembrane region" description="Helical" evidence="10">
    <location>
        <begin position="695"/>
        <end position="712"/>
    </location>
</feature>
<dbReference type="EMBL" id="JAFEJS010000005">
    <property type="protein sequence ID" value="MBT1172871.1"/>
    <property type="molecule type" value="Genomic_DNA"/>
</dbReference>
<evidence type="ECO:0000256" key="7">
    <source>
        <dbReference type="ARBA" id="ARBA00022989"/>
    </source>
</evidence>
<protein>
    <submittedName>
        <fullName evidence="12">ATP-binding cassette domain-containing protein</fullName>
    </submittedName>
</protein>
<gene>
    <name evidence="12" type="ORF">JS528_05785</name>
</gene>
<dbReference type="InterPro" id="IPR003439">
    <property type="entry name" value="ABC_transporter-like_ATP-bd"/>
</dbReference>
<evidence type="ECO:0000256" key="9">
    <source>
        <dbReference type="SAM" id="MobiDB-lite"/>
    </source>
</evidence>
<evidence type="ECO:0000313" key="13">
    <source>
        <dbReference type="Proteomes" id="UP000773064"/>
    </source>
</evidence>
<dbReference type="InterPro" id="IPR003339">
    <property type="entry name" value="ABC/ECF_trnsptr_transmembrane"/>
</dbReference>
<proteinExistence type="inferred from homology"/>
<dbReference type="Pfam" id="PF00005">
    <property type="entry name" value="ABC_tran"/>
    <property type="match status" value="2"/>
</dbReference>
<dbReference type="CDD" id="cd03225">
    <property type="entry name" value="ABC_cobalt_CbiO_domain1"/>
    <property type="match status" value="2"/>
</dbReference>
<dbReference type="NCBIfam" id="NF010167">
    <property type="entry name" value="PRK13648.1"/>
    <property type="match status" value="2"/>
</dbReference>
<feature type="transmembrane region" description="Helical" evidence="10">
    <location>
        <begin position="651"/>
        <end position="683"/>
    </location>
</feature>
<dbReference type="SUPFAM" id="SSF52540">
    <property type="entry name" value="P-loop containing nucleoside triphosphate hydrolases"/>
    <property type="match status" value="2"/>
</dbReference>
<accession>A0ABS5UPT3</accession>
<evidence type="ECO:0000256" key="10">
    <source>
        <dbReference type="SAM" id="Phobius"/>
    </source>
</evidence>
<feature type="region of interest" description="Disordered" evidence="9">
    <location>
        <begin position="257"/>
        <end position="290"/>
    </location>
</feature>
<evidence type="ECO:0000256" key="1">
    <source>
        <dbReference type="ARBA" id="ARBA00004141"/>
    </source>
</evidence>
<feature type="domain" description="ABC transporter" evidence="11">
    <location>
        <begin position="355"/>
        <end position="592"/>
    </location>
</feature>
<evidence type="ECO:0000256" key="6">
    <source>
        <dbReference type="ARBA" id="ARBA00022840"/>
    </source>
</evidence>
<evidence type="ECO:0000256" key="4">
    <source>
        <dbReference type="ARBA" id="ARBA00022692"/>
    </source>
</evidence>
<dbReference type="InterPro" id="IPR027417">
    <property type="entry name" value="P-loop_NTPase"/>
</dbReference>
<feature type="compositionally biased region" description="Low complexity" evidence="9">
    <location>
        <begin position="257"/>
        <end position="278"/>
    </location>
</feature>
<dbReference type="InterPro" id="IPR003593">
    <property type="entry name" value="AAA+_ATPase"/>
</dbReference>
<dbReference type="Gene3D" id="3.40.50.300">
    <property type="entry name" value="P-loop containing nucleotide triphosphate hydrolases"/>
    <property type="match status" value="2"/>
</dbReference>
<keyword evidence="13" id="KW-1185">Reference proteome</keyword>
<evidence type="ECO:0000256" key="2">
    <source>
        <dbReference type="ARBA" id="ARBA00005417"/>
    </source>
</evidence>
<feature type="transmembrane region" description="Helical" evidence="10">
    <location>
        <begin position="732"/>
        <end position="754"/>
    </location>
</feature>
<reference evidence="12 13" key="1">
    <citation type="journal article" date="2021" name="Environ. Microbiol.">
        <title>Genetic insights into the dark matter of the mammalian gut microbiota through targeted genome reconstruction.</title>
        <authorList>
            <person name="Lugli G.A."/>
            <person name="Alessandri G."/>
            <person name="Milani C."/>
            <person name="Viappiani A."/>
            <person name="Fontana F."/>
            <person name="Tarracchini C."/>
            <person name="Mancabelli L."/>
            <person name="Argentini C."/>
            <person name="Ruiz L."/>
            <person name="Margolles A."/>
            <person name="van Sinderen D."/>
            <person name="Turroni F."/>
            <person name="Ventura M."/>
        </authorList>
    </citation>
    <scope>NUCLEOTIDE SEQUENCE [LARGE SCALE GENOMIC DNA]</scope>
    <source>
        <strain evidence="12 13">MA2</strain>
    </source>
</reference>
<dbReference type="InterPro" id="IPR015856">
    <property type="entry name" value="ABC_transpr_CbiO/EcfA_su"/>
</dbReference>
<feature type="region of interest" description="Disordered" evidence="9">
    <location>
        <begin position="598"/>
        <end position="639"/>
    </location>
</feature>
<feature type="transmembrane region" description="Helical" evidence="10">
    <location>
        <begin position="872"/>
        <end position="891"/>
    </location>
</feature>
<keyword evidence="3" id="KW-0813">Transport</keyword>
<dbReference type="Pfam" id="PF02361">
    <property type="entry name" value="CbiQ"/>
    <property type="match status" value="1"/>
</dbReference>
<keyword evidence="5" id="KW-0547">Nucleotide-binding</keyword>
<keyword evidence="7 10" id="KW-1133">Transmembrane helix</keyword>
<comment type="similarity">
    <text evidence="2">Belongs to the ABC transporter superfamily.</text>
</comment>
<dbReference type="Proteomes" id="UP000773064">
    <property type="component" value="Unassembled WGS sequence"/>
</dbReference>
<evidence type="ECO:0000256" key="8">
    <source>
        <dbReference type="ARBA" id="ARBA00023136"/>
    </source>
</evidence>
<name>A0ABS5UPT3_9BIFI</name>
<evidence type="ECO:0000256" key="3">
    <source>
        <dbReference type="ARBA" id="ARBA00022448"/>
    </source>
</evidence>
<evidence type="ECO:0000259" key="11">
    <source>
        <dbReference type="PROSITE" id="PS50893"/>
    </source>
</evidence>
<feature type="region of interest" description="Disordered" evidence="9">
    <location>
        <begin position="1"/>
        <end position="23"/>
    </location>
</feature>
<sequence length="892" mass="93692">MQGTAVAVSPDDPSARPIPSFPRTRPHVNLAELSHIRFRYDDAPALDDVSLTIAEGEYVALTGPNGSGKSTLSRLVAGLVAPDSGTITLLGRTVFSPAGPDADAYRAARRGIGAVFQNPEDQLVTTVLEDDVAFGPENLGIPRDAADGGDGRDDMTTRIADALGAVRLDGMRGANPIRMSGGQQQRAAIAGMLAMRPRLLVLDEPTAMLDPLARAEVMDVLDELHAAGTTIVHVTHHPDEIARAGRVVRLEGGRVVGDSVASSDSTSGSSGVRSATAGLRRPTRSRPLGQAYGRATQTGLRSLGTSGTLATSGVLETHETSQPGIAPVAGRPATTFMRRESREGAGASGSSDVMLSVEHVSYAYAGGDGPILDDVSLQVRRGETVALMGANGSGKSTLLRLVCALDKPDSGSITIDGLRVDTAKRRDLARLRRTVGLVMQHPERQLFADTVRDDVAYGPTNQGLDRAEINARVDAALRLARLDGLADRSPFDLSGGQQRLAAIAGVVACRPALLVMDEPTAGLDADARERVYALLDDLRAQGVSVLIVTHSHEEAHRVADRVLDMGLLSAGGGNGTPVVAADDAGRGVSHPVPPDVAARVPQGHGPMIPAVRSTAESTESEGAKRRGKPAATEASRRVHSPVARLDPRVKMVAILVAMFSAFAISNPWQLLLGAVFTGGVIAASRVRLTRLLGSVRMFLGLFAVMGLLNVFFVRTGHVLVELGPVPITDDGVVTAILYTCRFALVIVLGAVFLATTTPTAITDAFASLLSPLNRLGVHTQEIALVLSLALRFIPTLAVEAQAVADAQAARGGSIETGSLPQRVKAMTAIIVPIFAGALRHADNLSLALDARCYEEGIRRTHWRVMRVVGRDVAFAVIVAIYVAALLTLGLFV</sequence>
<keyword evidence="8 10" id="KW-0472">Membrane</keyword>
<evidence type="ECO:0000313" key="12">
    <source>
        <dbReference type="EMBL" id="MBT1172871.1"/>
    </source>
</evidence>
<dbReference type="PROSITE" id="PS50893">
    <property type="entry name" value="ABC_TRANSPORTER_2"/>
    <property type="match status" value="2"/>
</dbReference>